<evidence type="ECO:0000256" key="4">
    <source>
        <dbReference type="ARBA" id="ARBA00010015"/>
    </source>
</evidence>
<dbReference type="InterPro" id="IPR006166">
    <property type="entry name" value="ERCC4_domain"/>
</dbReference>
<evidence type="ECO:0000256" key="14">
    <source>
        <dbReference type="ARBA" id="ARBA00023125"/>
    </source>
</evidence>
<evidence type="ECO:0000256" key="15">
    <source>
        <dbReference type="ARBA" id="ARBA00023204"/>
    </source>
</evidence>
<keyword evidence="12" id="KW-0460">Magnesium</keyword>
<dbReference type="SMART" id="SM00891">
    <property type="entry name" value="ERCC4"/>
    <property type="match status" value="1"/>
</dbReference>
<comment type="subunit">
    <text evidence="18">Heterodimer composed of ERCC1 and ERCC4/XPF. Interacts with SLX4/BTBD12; this interaction is direct and links the ERCC1-ERCC4/XPF complex to SLX4, which may coordinate the action of the structure-specific endonuclease during DNA repair.</text>
</comment>
<evidence type="ECO:0000256" key="8">
    <source>
        <dbReference type="ARBA" id="ARBA00022737"/>
    </source>
</evidence>
<dbReference type="STRING" id="10228.B3S104"/>
<feature type="domain" description="ERCC4" evidence="21">
    <location>
        <begin position="611"/>
        <end position="691"/>
    </location>
</feature>
<dbReference type="GO" id="GO:0000014">
    <property type="term" value="F:single-stranded DNA endodeoxyribonuclease activity"/>
    <property type="evidence" value="ECO:0000318"/>
    <property type="project" value="GO_Central"/>
</dbReference>
<keyword evidence="15" id="KW-0234">DNA repair</keyword>
<evidence type="ECO:0000256" key="6">
    <source>
        <dbReference type="ARBA" id="ARBA00022553"/>
    </source>
</evidence>
<dbReference type="Gene3D" id="3.40.50.10130">
    <property type="match status" value="1"/>
</dbReference>
<evidence type="ECO:0000256" key="17">
    <source>
        <dbReference type="ARBA" id="ARBA00060353"/>
    </source>
</evidence>
<evidence type="ECO:0000313" key="23">
    <source>
        <dbReference type="Proteomes" id="UP000009022"/>
    </source>
</evidence>
<dbReference type="GO" id="GO:0005694">
    <property type="term" value="C:chromosome"/>
    <property type="evidence" value="ECO:0007669"/>
    <property type="project" value="UniProtKB-SubCell"/>
</dbReference>
<dbReference type="InterPro" id="IPR027417">
    <property type="entry name" value="P-loop_NTPase"/>
</dbReference>
<organism evidence="22 23">
    <name type="scientific">Trichoplax adhaerens</name>
    <name type="common">Trichoplax reptans</name>
    <dbReference type="NCBI Taxonomy" id="10228"/>
    <lineage>
        <taxon>Eukaryota</taxon>
        <taxon>Metazoa</taxon>
        <taxon>Placozoa</taxon>
        <taxon>Uniplacotomia</taxon>
        <taxon>Trichoplacea</taxon>
        <taxon>Trichoplacidae</taxon>
        <taxon>Trichoplax</taxon>
    </lineage>
</organism>
<keyword evidence="11" id="KW-0378">Hydrolase</keyword>
<dbReference type="CDD" id="cd20078">
    <property type="entry name" value="XPF_nuclease_XPF_euk"/>
    <property type="match status" value="1"/>
</dbReference>
<dbReference type="OrthoDB" id="361020at2759"/>
<dbReference type="GO" id="GO:0000724">
    <property type="term" value="P:double-strand break repair via homologous recombination"/>
    <property type="evidence" value="ECO:0000318"/>
    <property type="project" value="GO_Central"/>
</dbReference>
<dbReference type="AlphaFoldDB" id="B3S104"/>
<evidence type="ECO:0000256" key="1">
    <source>
        <dbReference type="ARBA" id="ARBA00001946"/>
    </source>
</evidence>
<dbReference type="InParanoid" id="B3S104"/>
<dbReference type="GO" id="GO:0000110">
    <property type="term" value="C:nucleotide-excision repair factor 1 complex"/>
    <property type="evidence" value="ECO:0000318"/>
    <property type="project" value="GO_Central"/>
</dbReference>
<sequence>MAGNTGELLEFDRQIFLDLLNEDGLVIMAKGLGVDRMMLNFLKLYCSPKSFVLVLNTSNYQEEYFIEELKAHNVDLIPKIITSQYSSIEREEIYLQGGVLFVTPRILVVDMLSKRVPIHLINGIIVAKAHKMIESYQEAFITRLYRQNNKNGFVKAFSDAPSTFTSGFSQVEKVMKNLFVRKLFLWPRFHATVTGCLEKHKVDVVELLIPMTKHMVTIQTAIIDIIYTCLKELKKGNPSLDTSDLVVENAMSQAFDNIVKVQLEPIWHQLSGKTKQLIDDLKMLRLLILFLTQYDCITFLNYLESVRTNGTRLNKYSLWLFLDSTNVLFTLDTLLEPNPKWSLLTKILEEIKDMDCNSEEKRVLICALDERTCYQIKNYLIHGEREALMRNFNRTRSEKNKISLADGKESRFHLLWLNSQKNRKKNVKVMRQKIRKRLAKRRAKQVCCIAYDPNGFLCKECTNAIHLNPEEIEGLPLNAITIHPLHGCSDPYSLTRVLTSLNPRFVILYDPELVFVRQLEVFKASRPGQQLRVYFTMYSSSAEEQKYLTALRKEKEAFETLIREKAAMVIPEEREGKSDSCQQFSCDIQSIAMNVDTRIAGGRSQVNRNRKIIVDVREFRSELPSLIHKRGIDIVPITLKIGDYILSPDMCVERKSLSDLIGSLNSGRLYNQVVAMTRYYQRPILLIEFVKNKPFVLESKRFHPGEISFQDLTSKVALLTLQFPKLRLLWCDSPHSTAELFEQLKLNHDEPDPNYASEVGDEENAVVQYDMYTPKTQDFVLKLPGISIKNYRSIMNNIKDFQELRTANKERLIELLGNTNVGKNLWEFIHSVNQKVSATSTVSRKK</sequence>
<keyword evidence="7" id="KW-0540">Nuclease</keyword>
<dbReference type="InterPro" id="IPR011335">
    <property type="entry name" value="Restrct_endonuc-II-like"/>
</dbReference>
<dbReference type="InterPro" id="IPR010994">
    <property type="entry name" value="RuvA_2-like"/>
</dbReference>
<comment type="similarity">
    <text evidence="4">Belongs to the XPF family.</text>
</comment>
<dbReference type="HOGENOM" id="CLU_002265_1_0_1"/>
<dbReference type="Gene3D" id="3.40.50.300">
    <property type="entry name" value="P-loop containing nucleotide triphosphate hydrolases"/>
    <property type="match status" value="1"/>
</dbReference>
<keyword evidence="6" id="KW-0597">Phosphoprotein</keyword>
<evidence type="ECO:0000256" key="10">
    <source>
        <dbReference type="ARBA" id="ARBA00022763"/>
    </source>
</evidence>
<dbReference type="EMBL" id="DS985247">
    <property type="protein sequence ID" value="EDV23483.1"/>
    <property type="molecule type" value="Genomic_DNA"/>
</dbReference>
<dbReference type="KEGG" id="tad:TRIADDRAFT_50503"/>
<dbReference type="Pfam" id="PF02732">
    <property type="entry name" value="ERCC4"/>
    <property type="match status" value="1"/>
</dbReference>
<dbReference type="CTD" id="6755275"/>
<comment type="subcellular location">
    <subcellularLocation>
        <location evidence="3">Chromosome</location>
    </subcellularLocation>
    <subcellularLocation>
        <location evidence="2">Nucleus</location>
    </subcellularLocation>
</comment>
<dbReference type="PANTHER" id="PTHR10150:SF0">
    <property type="entry name" value="DNA REPAIR ENDONUCLEASE XPF"/>
    <property type="match status" value="1"/>
</dbReference>
<evidence type="ECO:0000256" key="12">
    <source>
        <dbReference type="ARBA" id="ARBA00022842"/>
    </source>
</evidence>
<evidence type="ECO:0000259" key="21">
    <source>
        <dbReference type="SMART" id="SM00891"/>
    </source>
</evidence>
<dbReference type="GO" id="GO:1901255">
    <property type="term" value="P:nucleotide-excision repair involved in interstrand cross-link repair"/>
    <property type="evidence" value="ECO:0000318"/>
    <property type="project" value="GO_Central"/>
</dbReference>
<reference evidence="22 23" key="1">
    <citation type="journal article" date="2008" name="Nature">
        <title>The Trichoplax genome and the nature of placozoans.</title>
        <authorList>
            <person name="Srivastava M."/>
            <person name="Begovic E."/>
            <person name="Chapman J."/>
            <person name="Putnam N.H."/>
            <person name="Hellsten U."/>
            <person name="Kawashima T."/>
            <person name="Kuo A."/>
            <person name="Mitros T."/>
            <person name="Salamov A."/>
            <person name="Carpenter M.L."/>
            <person name="Signorovitch A.Y."/>
            <person name="Moreno M.A."/>
            <person name="Kamm K."/>
            <person name="Grimwood J."/>
            <person name="Schmutz J."/>
            <person name="Shapiro H."/>
            <person name="Grigoriev I.V."/>
            <person name="Buss L.W."/>
            <person name="Schierwater B."/>
            <person name="Dellaporta S.L."/>
            <person name="Rokhsar D.S."/>
        </authorList>
    </citation>
    <scope>NUCLEOTIDE SEQUENCE [LARGE SCALE GENOMIC DNA]</scope>
    <source>
        <strain evidence="22 23">Grell-BS-1999</strain>
    </source>
</reference>
<evidence type="ECO:0000256" key="11">
    <source>
        <dbReference type="ARBA" id="ARBA00022801"/>
    </source>
</evidence>
<evidence type="ECO:0000256" key="19">
    <source>
        <dbReference type="ARBA" id="ARBA00072370"/>
    </source>
</evidence>
<dbReference type="FunFam" id="3.40.50.10130:FF:000002">
    <property type="entry name" value="DNA repair endonuclease XPF"/>
    <property type="match status" value="1"/>
</dbReference>
<dbReference type="Proteomes" id="UP000009022">
    <property type="component" value="Unassembled WGS sequence"/>
</dbReference>
<proteinExistence type="inferred from homology"/>
<name>B3S104_TRIAD</name>
<dbReference type="GO" id="GO:0003684">
    <property type="term" value="F:damaged DNA binding"/>
    <property type="evidence" value="ECO:0000318"/>
    <property type="project" value="GO_Central"/>
</dbReference>
<protein>
    <recommendedName>
        <fullName evidence="19">DNA repair endonuclease XPF</fullName>
    </recommendedName>
    <alternativeName>
        <fullName evidence="20">DNA excision repair protein ERCC-4</fullName>
    </alternativeName>
</protein>
<accession>B3S104</accession>
<evidence type="ECO:0000256" key="9">
    <source>
        <dbReference type="ARBA" id="ARBA00022759"/>
    </source>
</evidence>
<evidence type="ECO:0000256" key="16">
    <source>
        <dbReference type="ARBA" id="ARBA00023242"/>
    </source>
</evidence>
<dbReference type="Gene3D" id="1.10.150.20">
    <property type="entry name" value="5' to 3' exonuclease, C-terminal subdomain"/>
    <property type="match status" value="1"/>
</dbReference>
<dbReference type="FunFam" id="1.10.150.20:FF:000040">
    <property type="entry name" value="DNA repair endonuclease XPF isoform X2"/>
    <property type="match status" value="1"/>
</dbReference>
<evidence type="ECO:0000256" key="3">
    <source>
        <dbReference type="ARBA" id="ARBA00004286"/>
    </source>
</evidence>
<evidence type="ECO:0000256" key="18">
    <source>
        <dbReference type="ARBA" id="ARBA00064560"/>
    </source>
</evidence>
<keyword evidence="23" id="KW-1185">Reference proteome</keyword>
<keyword evidence="5" id="KW-0158">Chromosome</keyword>
<dbReference type="FunCoup" id="B3S104">
    <property type="interactions" value="2159"/>
</dbReference>
<keyword evidence="14" id="KW-0238">DNA-binding</keyword>
<keyword evidence="16" id="KW-0539">Nucleus</keyword>
<dbReference type="GO" id="GO:0003697">
    <property type="term" value="F:single-stranded DNA binding"/>
    <property type="evidence" value="ECO:0000318"/>
    <property type="project" value="GO_Central"/>
</dbReference>
<comment type="cofactor">
    <cofactor evidence="1">
        <name>Mg(2+)</name>
        <dbReference type="ChEBI" id="CHEBI:18420"/>
    </cofactor>
</comment>
<evidence type="ECO:0000256" key="13">
    <source>
        <dbReference type="ARBA" id="ARBA00022990"/>
    </source>
</evidence>
<keyword evidence="13" id="KW-0007">Acetylation</keyword>
<dbReference type="SUPFAM" id="SSF52980">
    <property type="entry name" value="Restriction endonuclease-like"/>
    <property type="match status" value="1"/>
</dbReference>
<dbReference type="OMA" id="THILDIM"/>
<keyword evidence="10" id="KW-0227">DNA damage</keyword>
<comment type="function">
    <text evidence="17">Catalytic component of a structure-specific DNA repair endonuclease responsible for the 5-prime incision during DNA repair, and which is essential for nucleotide excision repair (NER) and interstrand cross-link (ICL) repair.</text>
</comment>
<gene>
    <name evidence="22" type="ORF">TRIADDRAFT_50503</name>
</gene>
<dbReference type="PANTHER" id="PTHR10150">
    <property type="entry name" value="DNA REPAIR ENDONUCLEASE XPF"/>
    <property type="match status" value="1"/>
</dbReference>
<dbReference type="GO" id="GO:0000712">
    <property type="term" value="P:resolution of meiotic recombination intermediates"/>
    <property type="evidence" value="ECO:0000318"/>
    <property type="project" value="GO_Central"/>
</dbReference>
<dbReference type="GeneID" id="6755275"/>
<keyword evidence="8" id="KW-0677">Repeat</keyword>
<dbReference type="PhylomeDB" id="B3S104"/>
<dbReference type="InterPro" id="IPR047520">
    <property type="entry name" value="XPF_nuclease"/>
</dbReference>
<evidence type="ECO:0000256" key="7">
    <source>
        <dbReference type="ARBA" id="ARBA00022722"/>
    </source>
</evidence>
<dbReference type="eggNOG" id="KOG0442">
    <property type="taxonomic scope" value="Eukaryota"/>
</dbReference>
<dbReference type="RefSeq" id="XP_002114393.1">
    <property type="nucleotide sequence ID" value="XM_002114357.1"/>
</dbReference>
<evidence type="ECO:0000256" key="5">
    <source>
        <dbReference type="ARBA" id="ARBA00022454"/>
    </source>
</evidence>
<evidence type="ECO:0000256" key="2">
    <source>
        <dbReference type="ARBA" id="ARBA00004123"/>
    </source>
</evidence>
<evidence type="ECO:0000313" key="22">
    <source>
        <dbReference type="EMBL" id="EDV23483.1"/>
    </source>
</evidence>
<dbReference type="SUPFAM" id="SSF47781">
    <property type="entry name" value="RuvA domain 2-like"/>
    <property type="match status" value="1"/>
</dbReference>
<keyword evidence="9" id="KW-0255">Endonuclease</keyword>
<evidence type="ECO:0000256" key="20">
    <source>
        <dbReference type="ARBA" id="ARBA00078823"/>
    </source>
</evidence>